<feature type="compositionally biased region" description="Low complexity" evidence="1">
    <location>
        <begin position="337"/>
        <end position="346"/>
    </location>
</feature>
<feature type="compositionally biased region" description="Basic residues" evidence="1">
    <location>
        <begin position="422"/>
        <end position="431"/>
    </location>
</feature>
<gene>
    <name evidence="2" type="ORF">EUA03_07795</name>
</gene>
<dbReference type="Proteomes" id="UP000294929">
    <property type="component" value="Unassembled WGS sequence"/>
</dbReference>
<dbReference type="AlphaFoldDB" id="A0A4R5WM50"/>
<sequence length="471" mass="45802">MQHAVRSSLTTGVALIGAGVIAVSPVTHQPLPDLHLPAFHASAVQLTAQVNPITQWGQIITEALQNTKGLVTEVIADPAPVLGQVVRNQIASAVAVGGSVRDYLVAVGQQLGTTPEALKQAFQQLAAGHVADAVQTLYSAVLTPFVLPILTTSILTDVQAAFRKPVQNMLNVIDTAITSPSGAGWVLAAGFPLLAVMSDVVTATGDGLQNIVNGLNARNLAAVVNAIVAMPGAITGAVLNGYNGDGAGILGPNGIVQGLRNALGIIATAIKPVTPPPVAAASVPSPAPTMVALSTATPTAKPAVETKSLAAVSTVSAEKAASDKTAAGKTAPVAESGATTTAAAGTDVDSAPAKTAASDNAGSSASAADGDGAAASSAPAAKPDHPTPGAKPSSSTDAGTGASTAGGAKGADDASTTSTRKGTTKPKRGAGKAKGADSSASDSGSGSGRSHDSAGKGASKGTHRAAKAGGE</sequence>
<feature type="compositionally biased region" description="Low complexity" evidence="1">
    <location>
        <begin position="393"/>
        <end position="406"/>
    </location>
</feature>
<feature type="compositionally biased region" description="Low complexity" evidence="1">
    <location>
        <begin position="356"/>
        <end position="381"/>
    </location>
</feature>
<comment type="caution">
    <text evidence="2">The sequence shown here is derived from an EMBL/GenBank/DDBJ whole genome shotgun (WGS) entry which is preliminary data.</text>
</comment>
<proteinExistence type="predicted"/>
<evidence type="ECO:0000313" key="3">
    <source>
        <dbReference type="Proteomes" id="UP000294929"/>
    </source>
</evidence>
<evidence type="ECO:0000256" key="1">
    <source>
        <dbReference type="SAM" id="MobiDB-lite"/>
    </source>
</evidence>
<accession>A0A4R5WM50</accession>
<dbReference type="EMBL" id="SDLO01000005">
    <property type="protein sequence ID" value="TDK91184.1"/>
    <property type="molecule type" value="Genomic_DNA"/>
</dbReference>
<protein>
    <recommendedName>
        <fullName evidence="4">PE-PGRS family protein</fullName>
    </recommendedName>
</protein>
<feature type="region of interest" description="Disordered" evidence="1">
    <location>
        <begin position="316"/>
        <end position="471"/>
    </location>
</feature>
<reference evidence="2 3" key="1">
    <citation type="submission" date="2019-01" db="EMBL/GenBank/DDBJ databases">
        <title>High-quality-draft genome sequences of five non-tuberculosis mycobacteriaceae isolated from a nosocomial environment.</title>
        <authorList>
            <person name="Tiago I."/>
            <person name="Alarico S."/>
            <person name="Pereira S.G."/>
            <person name="Coelho C."/>
            <person name="Maranha A."/>
            <person name="Empadinhas N."/>
        </authorList>
    </citation>
    <scope>NUCLEOTIDE SEQUENCE [LARGE SCALE GENOMIC DNA]</scope>
    <source>
        <strain evidence="2 3">24AIII</strain>
    </source>
</reference>
<evidence type="ECO:0008006" key="4">
    <source>
        <dbReference type="Google" id="ProtNLM"/>
    </source>
</evidence>
<feature type="compositionally biased region" description="Basic residues" evidence="1">
    <location>
        <begin position="461"/>
        <end position="471"/>
    </location>
</feature>
<dbReference type="RefSeq" id="WP_133426171.1">
    <property type="nucleotide sequence ID" value="NZ_SDLO01000005.1"/>
</dbReference>
<name>A0A4R5WM50_MYCMU</name>
<evidence type="ECO:0000313" key="2">
    <source>
        <dbReference type="EMBL" id="TDK91184.1"/>
    </source>
</evidence>
<organism evidence="2 3">
    <name type="scientific">Mycolicibacterium mucogenicum</name>
    <name type="common">Mycobacterium mucogenicum</name>
    <dbReference type="NCBI Taxonomy" id="56689"/>
    <lineage>
        <taxon>Bacteria</taxon>
        <taxon>Bacillati</taxon>
        <taxon>Actinomycetota</taxon>
        <taxon>Actinomycetes</taxon>
        <taxon>Mycobacteriales</taxon>
        <taxon>Mycobacteriaceae</taxon>
        <taxon>Mycolicibacterium</taxon>
    </lineage>
</organism>